<evidence type="ECO:0000256" key="6">
    <source>
        <dbReference type="ARBA" id="ARBA00023002"/>
    </source>
</evidence>
<dbReference type="GO" id="GO:1990204">
    <property type="term" value="C:oxidoreductase complex"/>
    <property type="evidence" value="ECO:0007669"/>
    <property type="project" value="UniProtKB-ARBA"/>
</dbReference>
<keyword evidence="11" id="KW-1185">Reference proteome</keyword>
<dbReference type="InterPro" id="IPR006657">
    <property type="entry name" value="MoPterin_dinucl-bd_dom"/>
</dbReference>
<reference evidence="10 11" key="1">
    <citation type="submission" date="2020-08" db="EMBL/GenBank/DDBJ databases">
        <title>Genomic Encyclopedia of Type Strains, Phase IV (KMG-IV): sequencing the most valuable type-strain genomes for metagenomic binning, comparative biology and taxonomic classification.</title>
        <authorList>
            <person name="Goeker M."/>
        </authorList>
    </citation>
    <scope>NUCLEOTIDE SEQUENCE [LARGE SCALE GENOMIC DNA]</scope>
    <source>
        <strain evidence="10 11">DSM 106739</strain>
    </source>
</reference>
<dbReference type="InterPro" id="IPR006656">
    <property type="entry name" value="Mopterin_OxRdtase"/>
</dbReference>
<dbReference type="AlphaFoldDB" id="A0A840BLY5"/>
<evidence type="ECO:0000256" key="3">
    <source>
        <dbReference type="ARBA" id="ARBA00022485"/>
    </source>
</evidence>
<dbReference type="GO" id="GO:0016020">
    <property type="term" value="C:membrane"/>
    <property type="evidence" value="ECO:0007669"/>
    <property type="project" value="TreeGrafter"/>
</dbReference>
<dbReference type="Gene3D" id="2.20.25.90">
    <property type="entry name" value="ADC-like domains"/>
    <property type="match status" value="1"/>
</dbReference>
<dbReference type="Gene3D" id="3.40.228.10">
    <property type="entry name" value="Dimethylsulfoxide Reductase, domain 2"/>
    <property type="match status" value="1"/>
</dbReference>
<dbReference type="GO" id="GO:0008863">
    <property type="term" value="F:formate dehydrogenase (NAD+) activity"/>
    <property type="evidence" value="ECO:0007669"/>
    <property type="project" value="UniProtKB-EC"/>
</dbReference>
<dbReference type="CDD" id="cd02790">
    <property type="entry name" value="MopB_CT_Formate-Dh_H"/>
    <property type="match status" value="1"/>
</dbReference>
<feature type="domain" description="4Fe-4S Mo/W bis-MGD-type" evidence="9">
    <location>
        <begin position="1"/>
        <end position="56"/>
    </location>
</feature>
<dbReference type="Pfam" id="PF04879">
    <property type="entry name" value="Molybdop_Fe4S4"/>
    <property type="match status" value="1"/>
</dbReference>
<dbReference type="NCBIfam" id="TIGR01591">
    <property type="entry name" value="Fdh-alpha"/>
    <property type="match status" value="1"/>
</dbReference>
<dbReference type="GO" id="GO:0046872">
    <property type="term" value="F:metal ion binding"/>
    <property type="evidence" value="ECO:0007669"/>
    <property type="project" value="UniProtKB-KW"/>
</dbReference>
<dbReference type="FunFam" id="3.40.228.10:FF:000002">
    <property type="entry name" value="Formate dehydrogenase subunit alpha"/>
    <property type="match status" value="1"/>
</dbReference>
<evidence type="ECO:0000313" key="11">
    <source>
        <dbReference type="Proteomes" id="UP000561045"/>
    </source>
</evidence>
<dbReference type="EMBL" id="JACIET010000001">
    <property type="protein sequence ID" value="MBB4012662.1"/>
    <property type="molecule type" value="Genomic_DNA"/>
</dbReference>
<dbReference type="GO" id="GO:0015942">
    <property type="term" value="P:formate metabolic process"/>
    <property type="evidence" value="ECO:0007669"/>
    <property type="project" value="InterPro"/>
</dbReference>
<evidence type="ECO:0000256" key="7">
    <source>
        <dbReference type="ARBA" id="ARBA00023004"/>
    </source>
</evidence>
<dbReference type="InterPro" id="IPR027467">
    <property type="entry name" value="MopterinOxRdtase_cofactor_BS"/>
</dbReference>
<dbReference type="Gene3D" id="3.40.50.740">
    <property type="match status" value="1"/>
</dbReference>
<dbReference type="InterPro" id="IPR006478">
    <property type="entry name" value="Formate_DH_asu"/>
</dbReference>
<evidence type="ECO:0000256" key="1">
    <source>
        <dbReference type="ARBA" id="ARBA00001942"/>
    </source>
</evidence>
<dbReference type="CDD" id="cd02753">
    <property type="entry name" value="MopB_Formate-Dh-H"/>
    <property type="match status" value="1"/>
</dbReference>
<evidence type="ECO:0000256" key="8">
    <source>
        <dbReference type="ARBA" id="ARBA00023014"/>
    </source>
</evidence>
<dbReference type="Proteomes" id="UP000561045">
    <property type="component" value="Unassembled WGS sequence"/>
</dbReference>
<dbReference type="InterPro" id="IPR006655">
    <property type="entry name" value="Mopterin_OxRdtase_prok_CS"/>
</dbReference>
<dbReference type="PANTHER" id="PTHR43105:SF14">
    <property type="entry name" value="FORMATE DEHYDROGENASE H"/>
    <property type="match status" value="1"/>
</dbReference>
<dbReference type="InterPro" id="IPR050123">
    <property type="entry name" value="Prok_molybdopt-oxidoreductase"/>
</dbReference>
<dbReference type="SMART" id="SM00926">
    <property type="entry name" value="Molybdop_Fe4S4"/>
    <property type="match status" value="1"/>
</dbReference>
<sequence>MKKVITVCPYCGSGCKINLLVENNKVVGAEAANGVTNQGELCLKGYYGWDFLNDTKLLTPRITRPLVRRQRGGEFEAVSWDEAIAFASSRLKGIKDKYGPDSIMLTGSSRGTGNESNYVAQKFARAVIGTNNIDCCARVCHGPSVAGLMVTLGNGAMSNSIGEIEDTKCILIFGYNAADSHPIVARRILKAKEKGAKIIVCDPRYIETARLADLFLPLKNGSNMALVNAFANVLINEKLYKPDFVADHAEGFEQYKADVAKYTPEYVAEITGLAPQLIRDAIRMYAAAPSATILWGMGVTQWGQAVDVVKGLSSLATITGNLGRPNVGVGPVRGQNNVQGACDMGALPNTLPGYYSVTDAEARARFAKAWGVPSLPSEIGLGITTAPHKIAEGKVKAYYIFGEDPLQTEPDLSMMRKEFEKLELIIVQDIFMTKTAMVADVILPATSWGEHENVFSSADRGFQRCYKAVDAKGDVKDDWEIHSLMAQAMGYPMKYNNAQEIWDEIRSLCHLYAGATYEKMADLGYVQWPCPTEDHPGTPWLYEGNKFDTPSGKALLFAAEWRPPLEKVDDEYPLGLCTVREVGHYSCRSMTGNCSALQTLADEPGFVQIHPDDAKKFGVKDQSLVWVSSRRGKVITRANLNDRVNAGAVYMTYQWWIGACNELTVDHLDPISKTPEYKYCAVKVEAIADQSWAESHVQQVYGKMKADMRKAALA</sequence>
<keyword evidence="6 10" id="KW-0560">Oxidoreductase</keyword>
<name>A0A840BLY5_9RHOO</name>
<keyword evidence="5" id="KW-0479">Metal-binding</keyword>
<dbReference type="FunFam" id="2.20.25.90:FF:000001">
    <property type="entry name" value="Formate dehydrogenase subunit alpha"/>
    <property type="match status" value="1"/>
</dbReference>
<keyword evidence="4" id="KW-0500">Molybdenum</keyword>
<dbReference type="PROSITE" id="PS00490">
    <property type="entry name" value="MOLYBDOPTERIN_PROK_2"/>
    <property type="match status" value="1"/>
</dbReference>
<protein>
    <submittedName>
        <fullName evidence="10">Formate dehydrogenase major subunit</fullName>
        <ecNumber evidence="10">1.17.1.9</ecNumber>
    </submittedName>
</protein>
<dbReference type="RefSeq" id="WP_183634449.1">
    <property type="nucleotide sequence ID" value="NZ_BAABLE010000011.1"/>
</dbReference>
<proteinExistence type="predicted"/>
<comment type="cofactor">
    <cofactor evidence="1">
        <name>Mo-bis(molybdopterin guanine dinucleotide)</name>
        <dbReference type="ChEBI" id="CHEBI:60539"/>
    </cofactor>
</comment>
<dbReference type="PROSITE" id="PS51669">
    <property type="entry name" value="4FE4S_MOW_BIS_MGD"/>
    <property type="match status" value="1"/>
</dbReference>
<dbReference type="EC" id="1.17.1.9" evidence="10"/>
<dbReference type="GO" id="GO:0043546">
    <property type="term" value="F:molybdopterin cofactor binding"/>
    <property type="evidence" value="ECO:0007669"/>
    <property type="project" value="InterPro"/>
</dbReference>
<dbReference type="Pfam" id="PF01568">
    <property type="entry name" value="Molydop_binding"/>
    <property type="match status" value="1"/>
</dbReference>
<accession>A0A840BLY5</accession>
<dbReference type="GO" id="GO:0051539">
    <property type="term" value="F:4 iron, 4 sulfur cluster binding"/>
    <property type="evidence" value="ECO:0007669"/>
    <property type="project" value="UniProtKB-KW"/>
</dbReference>
<evidence type="ECO:0000256" key="4">
    <source>
        <dbReference type="ARBA" id="ARBA00022505"/>
    </source>
</evidence>
<dbReference type="InterPro" id="IPR006963">
    <property type="entry name" value="Mopterin_OxRdtase_4Fe-4S_dom"/>
</dbReference>
<comment type="caution">
    <text evidence="10">The sequence shown here is derived from an EMBL/GenBank/DDBJ whole genome shotgun (WGS) entry which is preliminary data.</text>
</comment>
<dbReference type="GO" id="GO:0022904">
    <property type="term" value="P:respiratory electron transport chain"/>
    <property type="evidence" value="ECO:0007669"/>
    <property type="project" value="TreeGrafter"/>
</dbReference>
<dbReference type="SUPFAM" id="SSF53706">
    <property type="entry name" value="Formate dehydrogenase/DMSO reductase, domains 1-3"/>
    <property type="match status" value="1"/>
</dbReference>
<dbReference type="SUPFAM" id="SSF50692">
    <property type="entry name" value="ADC-like"/>
    <property type="match status" value="1"/>
</dbReference>
<evidence type="ECO:0000256" key="2">
    <source>
        <dbReference type="ARBA" id="ARBA00001966"/>
    </source>
</evidence>
<dbReference type="Gene3D" id="2.40.40.20">
    <property type="match status" value="1"/>
</dbReference>
<comment type="cofactor">
    <cofactor evidence="2">
        <name>[4Fe-4S] cluster</name>
        <dbReference type="ChEBI" id="CHEBI:49883"/>
    </cofactor>
</comment>
<dbReference type="InterPro" id="IPR041925">
    <property type="entry name" value="CT_Formate-Dh_H"/>
</dbReference>
<dbReference type="InterPro" id="IPR041924">
    <property type="entry name" value="Formate_Dh-H_N"/>
</dbReference>
<gene>
    <name evidence="10" type="ORF">GGR36_001970</name>
</gene>
<organism evidence="10 11">
    <name type="scientific">Niveibacterium umoris</name>
    <dbReference type="NCBI Taxonomy" id="1193620"/>
    <lineage>
        <taxon>Bacteria</taxon>
        <taxon>Pseudomonadati</taxon>
        <taxon>Pseudomonadota</taxon>
        <taxon>Betaproteobacteria</taxon>
        <taxon>Rhodocyclales</taxon>
        <taxon>Rhodocyclaceae</taxon>
        <taxon>Niveibacterium</taxon>
    </lineage>
</organism>
<dbReference type="InterPro" id="IPR009010">
    <property type="entry name" value="Asp_de-COase-like_dom_sf"/>
</dbReference>
<dbReference type="GO" id="GO:0003954">
    <property type="term" value="F:NADH dehydrogenase activity"/>
    <property type="evidence" value="ECO:0007669"/>
    <property type="project" value="TreeGrafter"/>
</dbReference>
<evidence type="ECO:0000313" key="10">
    <source>
        <dbReference type="EMBL" id="MBB4012662.1"/>
    </source>
</evidence>
<dbReference type="PROSITE" id="PS00551">
    <property type="entry name" value="MOLYBDOPTERIN_PROK_1"/>
    <property type="match status" value="1"/>
</dbReference>
<dbReference type="PANTHER" id="PTHR43105">
    <property type="entry name" value="RESPIRATORY NITRATE REDUCTASE"/>
    <property type="match status" value="1"/>
</dbReference>
<keyword evidence="7" id="KW-0408">Iron</keyword>
<evidence type="ECO:0000259" key="9">
    <source>
        <dbReference type="PROSITE" id="PS51669"/>
    </source>
</evidence>
<keyword evidence="3" id="KW-0004">4Fe-4S</keyword>
<evidence type="ECO:0000256" key="5">
    <source>
        <dbReference type="ARBA" id="ARBA00022723"/>
    </source>
</evidence>
<keyword evidence="8" id="KW-0411">Iron-sulfur</keyword>
<dbReference type="Pfam" id="PF00384">
    <property type="entry name" value="Molybdopterin"/>
    <property type="match status" value="1"/>
</dbReference>
<dbReference type="PIRSF" id="PIRSF000144">
    <property type="entry name" value="CbbBc"/>
    <property type="match status" value="1"/>
</dbReference>